<dbReference type="RefSeq" id="WP_133107644.1">
    <property type="nucleotide sequence ID" value="NZ_SMNA01000005.1"/>
</dbReference>
<gene>
    <name evidence="1" type="ORF">EXU48_10640</name>
</gene>
<accession>A0ABY2E3Y2</accession>
<organism evidence="1 2">
    <name type="scientific">Occultella glacieicola</name>
    <dbReference type="NCBI Taxonomy" id="2518684"/>
    <lineage>
        <taxon>Bacteria</taxon>
        <taxon>Bacillati</taxon>
        <taxon>Actinomycetota</taxon>
        <taxon>Actinomycetes</taxon>
        <taxon>Micrococcales</taxon>
        <taxon>Ruaniaceae</taxon>
        <taxon>Occultella</taxon>
    </lineage>
</organism>
<proteinExistence type="predicted"/>
<evidence type="ECO:0000313" key="2">
    <source>
        <dbReference type="Proteomes" id="UP000504882"/>
    </source>
</evidence>
<dbReference type="Proteomes" id="UP000504882">
    <property type="component" value="Unassembled WGS sequence"/>
</dbReference>
<sequence>MTEELLSGGNAAALVVRVGGTVRKPLFDGASAFSMNSSATARVLDRFAADPFWSVRIAVVEHENTERGTLLRLLEEEPRQRGVVHHAARKRLEAEGIEFGANGMPRA</sequence>
<protein>
    <submittedName>
        <fullName evidence="1">Uncharacterized protein</fullName>
    </submittedName>
</protein>
<reference evidence="1 2" key="1">
    <citation type="submission" date="2019-03" db="EMBL/GenBank/DDBJ databases">
        <title>Genomic features of bacteria from cold environments.</title>
        <authorList>
            <person name="Shen L."/>
        </authorList>
    </citation>
    <scope>NUCLEOTIDE SEQUENCE [LARGE SCALE GENOMIC DNA]</scope>
    <source>
        <strain evidence="2">T3246-1</strain>
    </source>
</reference>
<evidence type="ECO:0000313" key="1">
    <source>
        <dbReference type="EMBL" id="TDE93918.1"/>
    </source>
</evidence>
<dbReference type="EMBL" id="SMNA01000005">
    <property type="protein sequence ID" value="TDE93918.1"/>
    <property type="molecule type" value="Genomic_DNA"/>
</dbReference>
<keyword evidence="2" id="KW-1185">Reference proteome</keyword>
<comment type="caution">
    <text evidence="1">The sequence shown here is derived from an EMBL/GenBank/DDBJ whole genome shotgun (WGS) entry which is preliminary data.</text>
</comment>
<name>A0ABY2E3Y2_9MICO</name>